<dbReference type="SUPFAM" id="SSF54427">
    <property type="entry name" value="NTF2-like"/>
    <property type="match status" value="1"/>
</dbReference>
<dbReference type="Pfam" id="PF07366">
    <property type="entry name" value="SnoaL"/>
    <property type="match status" value="1"/>
</dbReference>
<dbReference type="InterPro" id="IPR009959">
    <property type="entry name" value="Cyclase_SnoaL-like"/>
</dbReference>
<reference evidence="1" key="2">
    <citation type="submission" date="2023-05" db="EMBL/GenBank/DDBJ databases">
        <authorList>
            <consortium name="Lawrence Berkeley National Laboratory"/>
            <person name="Steindorff A."/>
            <person name="Hensen N."/>
            <person name="Bonometti L."/>
            <person name="Westerberg I."/>
            <person name="Brannstrom I.O."/>
            <person name="Guillou S."/>
            <person name="Cros-Aarteil S."/>
            <person name="Calhoun S."/>
            <person name="Haridas S."/>
            <person name="Kuo A."/>
            <person name="Mondo S."/>
            <person name="Pangilinan J."/>
            <person name="Riley R."/>
            <person name="Labutti K."/>
            <person name="Andreopoulos B."/>
            <person name="Lipzen A."/>
            <person name="Chen C."/>
            <person name="Yanf M."/>
            <person name="Daum C."/>
            <person name="Ng V."/>
            <person name="Clum A."/>
            <person name="Ohm R."/>
            <person name="Martin F."/>
            <person name="Silar P."/>
            <person name="Natvig D."/>
            <person name="Lalanne C."/>
            <person name="Gautier V."/>
            <person name="Ament-Velasquez S.L."/>
            <person name="Kruys A."/>
            <person name="Hutchinson M.I."/>
            <person name="Powell A.J."/>
            <person name="Barry K."/>
            <person name="Miller A.N."/>
            <person name="Grigoriev I.V."/>
            <person name="Debuchy R."/>
            <person name="Gladieux P."/>
            <person name="Thoren M.H."/>
            <person name="Johannesson H."/>
        </authorList>
    </citation>
    <scope>NUCLEOTIDE SEQUENCE</scope>
    <source>
        <strain evidence="1">CBS 990.96</strain>
    </source>
</reference>
<dbReference type="PANTHER" id="PTHR38436">
    <property type="entry name" value="POLYKETIDE CYCLASE SNOAL-LIKE DOMAIN"/>
    <property type="match status" value="1"/>
</dbReference>
<name>A0AAN7BL60_9PEZI</name>
<organism evidence="1 2">
    <name type="scientific">Podospora fimiseda</name>
    <dbReference type="NCBI Taxonomy" id="252190"/>
    <lineage>
        <taxon>Eukaryota</taxon>
        <taxon>Fungi</taxon>
        <taxon>Dikarya</taxon>
        <taxon>Ascomycota</taxon>
        <taxon>Pezizomycotina</taxon>
        <taxon>Sordariomycetes</taxon>
        <taxon>Sordariomycetidae</taxon>
        <taxon>Sordariales</taxon>
        <taxon>Podosporaceae</taxon>
        <taxon>Podospora</taxon>
    </lineage>
</organism>
<protein>
    <recommendedName>
        <fullName evidence="3">Carboxymethylenebutenolidase</fullName>
    </recommendedName>
</protein>
<accession>A0AAN7BL60</accession>
<dbReference type="Proteomes" id="UP001301958">
    <property type="component" value="Unassembled WGS sequence"/>
</dbReference>
<dbReference type="Gene3D" id="3.10.450.50">
    <property type="match status" value="1"/>
</dbReference>
<dbReference type="GO" id="GO:0030638">
    <property type="term" value="P:polyketide metabolic process"/>
    <property type="evidence" value="ECO:0007669"/>
    <property type="project" value="InterPro"/>
</dbReference>
<dbReference type="EMBL" id="MU865371">
    <property type="protein sequence ID" value="KAK4225277.1"/>
    <property type="molecule type" value="Genomic_DNA"/>
</dbReference>
<reference evidence="1" key="1">
    <citation type="journal article" date="2023" name="Mol. Phylogenet. Evol.">
        <title>Genome-scale phylogeny and comparative genomics of the fungal order Sordariales.</title>
        <authorList>
            <person name="Hensen N."/>
            <person name="Bonometti L."/>
            <person name="Westerberg I."/>
            <person name="Brannstrom I.O."/>
            <person name="Guillou S."/>
            <person name="Cros-Aarteil S."/>
            <person name="Calhoun S."/>
            <person name="Haridas S."/>
            <person name="Kuo A."/>
            <person name="Mondo S."/>
            <person name="Pangilinan J."/>
            <person name="Riley R."/>
            <person name="LaButti K."/>
            <person name="Andreopoulos B."/>
            <person name="Lipzen A."/>
            <person name="Chen C."/>
            <person name="Yan M."/>
            <person name="Daum C."/>
            <person name="Ng V."/>
            <person name="Clum A."/>
            <person name="Steindorff A."/>
            <person name="Ohm R.A."/>
            <person name="Martin F."/>
            <person name="Silar P."/>
            <person name="Natvig D.O."/>
            <person name="Lalanne C."/>
            <person name="Gautier V."/>
            <person name="Ament-Velasquez S.L."/>
            <person name="Kruys A."/>
            <person name="Hutchinson M.I."/>
            <person name="Powell A.J."/>
            <person name="Barry K."/>
            <person name="Miller A.N."/>
            <person name="Grigoriev I.V."/>
            <person name="Debuchy R."/>
            <person name="Gladieux P."/>
            <person name="Hiltunen Thoren M."/>
            <person name="Johannesson H."/>
        </authorList>
    </citation>
    <scope>NUCLEOTIDE SEQUENCE</scope>
    <source>
        <strain evidence="1">CBS 990.96</strain>
    </source>
</reference>
<sequence>MALLVGNKTPVDISARLSIQPPLSRRGSGPGLILVISIEAGVDALQPSASSLDPPPRQKWAEEGYAVAQVVQSVNTPGEVGQDIALAIDKLKELKECDGKGFVLVAIGENSQFGTTILNIAEVEDDIKAVVFYGSSPTRYSNFPILSHLPASGQNDSVLKSLEGVITHKYPSTSSGYFVLPSHPDFRASAASVSHTRSLSFLKPLLNGPYFDLEAIWEEHCHYEFGDRSVEETMATMVQEPYVNHVPTLTGGIGRANLTRFYRDHFIFSNPDDTKLELVSRTVGIDRVVDEFLFECTHLRTIDWLIPGIPPTGKKISVPMTSIVNIRGDRLYHEHIAWDQGTVLRQLGLLPEWLPFPYQEGCEYRVPVAGIETAKKMVDENSVASNEMLGYQVRKRN</sequence>
<dbReference type="InterPro" id="IPR032710">
    <property type="entry name" value="NTF2-like_dom_sf"/>
</dbReference>
<dbReference type="AlphaFoldDB" id="A0AAN7BL60"/>
<dbReference type="PANTHER" id="PTHR38436:SF3">
    <property type="entry name" value="CARBOXYMETHYLENEBUTENOLIDASE-RELATED"/>
    <property type="match status" value="1"/>
</dbReference>
<evidence type="ECO:0008006" key="3">
    <source>
        <dbReference type="Google" id="ProtNLM"/>
    </source>
</evidence>
<proteinExistence type="predicted"/>
<comment type="caution">
    <text evidence="1">The sequence shown here is derived from an EMBL/GenBank/DDBJ whole genome shotgun (WGS) entry which is preliminary data.</text>
</comment>
<evidence type="ECO:0000313" key="1">
    <source>
        <dbReference type="EMBL" id="KAK4225277.1"/>
    </source>
</evidence>
<keyword evidence="2" id="KW-1185">Reference proteome</keyword>
<gene>
    <name evidence="1" type="ORF">QBC38DRAFT_483483</name>
</gene>
<evidence type="ECO:0000313" key="2">
    <source>
        <dbReference type="Proteomes" id="UP001301958"/>
    </source>
</evidence>